<dbReference type="PRINTS" id="PR00999">
    <property type="entry name" value="FUNGALYSIN"/>
</dbReference>
<feature type="domain" description="PepSY" evidence="13">
    <location>
        <begin position="128"/>
        <end position="190"/>
    </location>
</feature>
<evidence type="ECO:0000256" key="10">
    <source>
        <dbReference type="PIRSR" id="PIRSR601842-1"/>
    </source>
</evidence>
<name>V2WZ21_MONRO</name>
<keyword evidence="8 12" id="KW-0482">Metalloprotease</keyword>
<dbReference type="EC" id="3.4.24.-" evidence="12"/>
<keyword evidence="5 11" id="KW-0479">Metal-binding</keyword>
<dbReference type="Gene3D" id="3.10.170.10">
    <property type="match status" value="1"/>
</dbReference>
<evidence type="ECO:0000256" key="11">
    <source>
        <dbReference type="PIRSR" id="PIRSR601842-2"/>
    </source>
</evidence>
<gene>
    <name evidence="14" type="ORF">Moror_2449</name>
</gene>
<dbReference type="Proteomes" id="UP000017559">
    <property type="component" value="Unassembled WGS sequence"/>
</dbReference>
<dbReference type="GO" id="GO:0004222">
    <property type="term" value="F:metalloendopeptidase activity"/>
    <property type="evidence" value="ECO:0007669"/>
    <property type="project" value="InterPro"/>
</dbReference>
<dbReference type="GO" id="GO:0005615">
    <property type="term" value="C:extracellular space"/>
    <property type="evidence" value="ECO:0007669"/>
    <property type="project" value="InterPro"/>
</dbReference>
<feature type="binding site" evidence="11">
    <location>
        <position position="382"/>
    </location>
    <ligand>
        <name>Zn(2+)</name>
        <dbReference type="ChEBI" id="CHEBI:29105"/>
        <note>catalytic</note>
    </ligand>
</feature>
<dbReference type="InterPro" id="IPR025711">
    <property type="entry name" value="PepSY"/>
</dbReference>
<dbReference type="EMBL" id="AWSO01001023">
    <property type="protein sequence ID" value="ESK85771.1"/>
    <property type="molecule type" value="Genomic_DNA"/>
</dbReference>
<dbReference type="InterPro" id="IPR001842">
    <property type="entry name" value="Peptidase_M36"/>
</dbReference>
<dbReference type="Pfam" id="PF02128">
    <property type="entry name" value="Peptidase_M36"/>
    <property type="match status" value="1"/>
</dbReference>
<dbReference type="HOGENOM" id="CLU_012703_4_2_1"/>
<protein>
    <recommendedName>
        <fullName evidence="12">Extracellular metalloproteinase</fullName>
        <ecNumber evidence="12">3.4.24.-</ecNumber>
    </recommendedName>
    <alternativeName>
        <fullName evidence="12">Fungalysin</fullName>
    </alternativeName>
</protein>
<keyword evidence="3 12" id="KW-0964">Secreted</keyword>
<evidence type="ECO:0000259" key="13">
    <source>
        <dbReference type="Pfam" id="PF03413"/>
    </source>
</evidence>
<dbReference type="OrthoDB" id="3227768at2759"/>
<comment type="caution">
    <text evidence="14">The sequence shown here is derived from an EMBL/GenBank/DDBJ whole genome shotgun (WGS) entry which is preliminary data.</text>
</comment>
<feature type="active site" evidence="10">
    <location>
        <position position="379"/>
    </location>
</feature>
<dbReference type="SUPFAM" id="SSF55486">
    <property type="entry name" value="Metalloproteases ('zincins'), catalytic domain"/>
    <property type="match status" value="1"/>
</dbReference>
<proteinExistence type="inferred from homology"/>
<evidence type="ECO:0000313" key="15">
    <source>
        <dbReference type="Proteomes" id="UP000017559"/>
    </source>
</evidence>
<keyword evidence="7 11" id="KW-0862">Zinc</keyword>
<dbReference type="PANTHER" id="PTHR33478">
    <property type="entry name" value="EXTRACELLULAR METALLOPROTEINASE MEP"/>
    <property type="match status" value="1"/>
</dbReference>
<keyword evidence="6 12" id="KW-0378">Hydrolase</keyword>
<dbReference type="KEGG" id="mrr:Moror_2449"/>
<evidence type="ECO:0000256" key="9">
    <source>
        <dbReference type="ARBA" id="ARBA00023145"/>
    </source>
</evidence>
<evidence type="ECO:0000313" key="14">
    <source>
        <dbReference type="EMBL" id="ESK85771.1"/>
    </source>
</evidence>
<comment type="similarity">
    <text evidence="2 12">Belongs to the peptidase M36 family.</text>
</comment>
<dbReference type="Gene3D" id="1.10.390.10">
    <property type="entry name" value="Neutral Protease Domain 2"/>
    <property type="match status" value="1"/>
</dbReference>
<dbReference type="Pfam" id="PF03413">
    <property type="entry name" value="PepSY"/>
    <property type="match status" value="1"/>
</dbReference>
<sequence>MKHATHRTRSVGRRGLQLESYYPPNKYETGGSASKIAGRAEEFDASDFKKSTMNFVQSHLNVSASGLSWKAGYTVNDRQYGYARQEHDGIPFANAVANVVLKNGRMASFGSSFVDTSNIADSKPTHDLQEAVKNAEDAMSGTHDGFEPSIEYLARPDGSVALTYVIQVRNDHEGTYYEVFVDAHNGEVLSANNFVAHASYKAIPIERPDLRSGYEFIKDPEDLTASPLGWHNDGTENYTSTSGNNIVVVTNHTNTFTLTNETAPGLIFNYTYDDSISPHEGENVDASRTQAFYLGNKVHDLLYRYGFTEDAFNFQVENFGKGGVGGDPVLMVVQSEDGMNNAGFVTLPDGQPGLCLMYLWNRTEVHRDGVFDTVIPVHEFVHGLTNRMTGGGTGRCLQSLESSGLGEGWSDAVAEWTRQTDGEVKDFVAGAYVSGKPEGIRTYPYSTDPEVNPLRYSSVKEMDEEHDIGEVWANILHNVYAALVKEHGWSASAWTDPTGKEGNVLFLQLLINALALQPCNPTFVDARDAWIEADEDEYDGANKCLLWRAFASRGLGMKAHDYEDDETIPQECQTNY</sequence>
<evidence type="ECO:0000256" key="8">
    <source>
        <dbReference type="ARBA" id="ARBA00023049"/>
    </source>
</evidence>
<evidence type="ECO:0000256" key="5">
    <source>
        <dbReference type="ARBA" id="ARBA00022723"/>
    </source>
</evidence>
<feature type="binding site" evidence="11">
    <location>
        <position position="407"/>
    </location>
    <ligand>
        <name>Zn(2+)</name>
        <dbReference type="ChEBI" id="CHEBI:29105"/>
        <note>catalytic</note>
    </ligand>
</feature>
<evidence type="ECO:0000256" key="4">
    <source>
        <dbReference type="ARBA" id="ARBA00022670"/>
    </source>
</evidence>
<evidence type="ECO:0000256" key="2">
    <source>
        <dbReference type="ARBA" id="ARBA00006006"/>
    </source>
</evidence>
<evidence type="ECO:0000256" key="3">
    <source>
        <dbReference type="ARBA" id="ARBA00022525"/>
    </source>
</evidence>
<evidence type="ECO:0000256" key="7">
    <source>
        <dbReference type="ARBA" id="ARBA00022833"/>
    </source>
</evidence>
<keyword evidence="15" id="KW-1185">Reference proteome</keyword>
<dbReference type="GO" id="GO:0008270">
    <property type="term" value="F:zinc ion binding"/>
    <property type="evidence" value="ECO:0007669"/>
    <property type="project" value="InterPro"/>
</dbReference>
<accession>V2WZ21</accession>
<dbReference type="CDD" id="cd09596">
    <property type="entry name" value="M36"/>
    <property type="match status" value="1"/>
</dbReference>
<keyword evidence="4 12" id="KW-0645">Protease</keyword>
<comment type="subcellular location">
    <subcellularLocation>
        <location evidence="1 12">Secreted</location>
    </subcellularLocation>
</comment>
<evidence type="ECO:0000256" key="6">
    <source>
        <dbReference type="ARBA" id="ARBA00022801"/>
    </source>
</evidence>
<dbReference type="PANTHER" id="PTHR33478:SF1">
    <property type="entry name" value="EXTRACELLULAR METALLOPROTEINASE MEP"/>
    <property type="match status" value="1"/>
</dbReference>
<organism evidence="14 15">
    <name type="scientific">Moniliophthora roreri (strain MCA 2997)</name>
    <name type="common">Cocoa frosty pod rot fungus</name>
    <name type="synonym">Crinipellis roreri</name>
    <dbReference type="NCBI Taxonomy" id="1381753"/>
    <lineage>
        <taxon>Eukaryota</taxon>
        <taxon>Fungi</taxon>
        <taxon>Dikarya</taxon>
        <taxon>Basidiomycota</taxon>
        <taxon>Agaricomycotina</taxon>
        <taxon>Agaricomycetes</taxon>
        <taxon>Agaricomycetidae</taxon>
        <taxon>Agaricales</taxon>
        <taxon>Marasmiineae</taxon>
        <taxon>Marasmiaceae</taxon>
        <taxon>Moniliophthora</taxon>
    </lineage>
</organism>
<reference evidence="14 15" key="1">
    <citation type="journal article" date="2014" name="BMC Genomics">
        <title>Genome and secretome analysis of the hemibiotrophic fungal pathogen, Moniliophthora roreri, which causes frosty pod rot disease of cacao: mechanisms of the biotrophic and necrotrophic phases.</title>
        <authorList>
            <person name="Meinhardt L.W."/>
            <person name="Costa G.G.L."/>
            <person name="Thomazella D.P.T."/>
            <person name="Teixeira P.J.P.L."/>
            <person name="Carazzolle M.F."/>
            <person name="Schuster S.C."/>
            <person name="Carlson J.E."/>
            <person name="Guiltinan M.J."/>
            <person name="Mieczkowski P."/>
            <person name="Farmer A."/>
            <person name="Ramaraj T."/>
            <person name="Crozier J."/>
            <person name="Davis R.E."/>
            <person name="Shao J."/>
            <person name="Melnick R.L."/>
            <person name="Pereira G.A.G."/>
            <person name="Bailey B.A."/>
        </authorList>
    </citation>
    <scope>NUCLEOTIDE SEQUENCE [LARGE SCALE GENOMIC DNA]</scope>
    <source>
        <strain evidence="14 15">MCA 2997</strain>
    </source>
</reference>
<dbReference type="GO" id="GO:0006508">
    <property type="term" value="P:proteolysis"/>
    <property type="evidence" value="ECO:0007669"/>
    <property type="project" value="UniProtKB-KW"/>
</dbReference>
<dbReference type="InterPro" id="IPR027268">
    <property type="entry name" value="Peptidase_M4/M1_CTD_sf"/>
</dbReference>
<comment type="cofactor">
    <cofactor evidence="11">
        <name>Zn(2+)</name>
        <dbReference type="ChEBI" id="CHEBI:29105"/>
    </cofactor>
    <text evidence="11">Binds 1 zinc ion per subunit.</text>
</comment>
<feature type="binding site" evidence="11">
    <location>
        <position position="197"/>
    </location>
    <ligand>
        <name>Zn(2+)</name>
        <dbReference type="ChEBI" id="CHEBI:29105"/>
        <note>catalytic</note>
    </ligand>
</feature>
<dbReference type="AlphaFoldDB" id="V2WZ21"/>
<evidence type="ECO:0000256" key="1">
    <source>
        <dbReference type="ARBA" id="ARBA00004613"/>
    </source>
</evidence>
<feature type="binding site" evidence="11">
    <location>
        <position position="378"/>
    </location>
    <ligand>
        <name>Zn(2+)</name>
        <dbReference type="ChEBI" id="CHEBI:29105"/>
        <note>catalytic</note>
    </ligand>
</feature>
<evidence type="ECO:0000256" key="12">
    <source>
        <dbReference type="RuleBase" id="RU364017"/>
    </source>
</evidence>
<keyword evidence="9 12" id="KW-0865">Zymogen</keyword>
<dbReference type="InterPro" id="IPR050371">
    <property type="entry name" value="Fungal_virulence_M36"/>
</dbReference>